<protein>
    <submittedName>
        <fullName evidence="1">Uncharacterized protein</fullName>
    </submittedName>
</protein>
<sequence>MTWAVKVIIILGPMDKLGSTISKKDWIDRPNANKRNKRKKAFKFEAIWLQDESCSKQLKIWESEHFGPCFQGARAM</sequence>
<keyword evidence="2" id="KW-1185">Reference proteome</keyword>
<name>B9SWL7_RICCO</name>
<dbReference type="AlphaFoldDB" id="B9SWL7"/>
<proteinExistence type="predicted"/>
<organism evidence="1 2">
    <name type="scientific">Ricinus communis</name>
    <name type="common">Castor bean</name>
    <dbReference type="NCBI Taxonomy" id="3988"/>
    <lineage>
        <taxon>Eukaryota</taxon>
        <taxon>Viridiplantae</taxon>
        <taxon>Streptophyta</taxon>
        <taxon>Embryophyta</taxon>
        <taxon>Tracheophyta</taxon>
        <taxon>Spermatophyta</taxon>
        <taxon>Magnoliopsida</taxon>
        <taxon>eudicotyledons</taxon>
        <taxon>Gunneridae</taxon>
        <taxon>Pentapetalae</taxon>
        <taxon>rosids</taxon>
        <taxon>fabids</taxon>
        <taxon>Malpighiales</taxon>
        <taxon>Euphorbiaceae</taxon>
        <taxon>Acalyphoideae</taxon>
        <taxon>Acalypheae</taxon>
        <taxon>Ricinus</taxon>
    </lineage>
</organism>
<dbReference type="Proteomes" id="UP000008311">
    <property type="component" value="Unassembled WGS sequence"/>
</dbReference>
<evidence type="ECO:0000313" key="1">
    <source>
        <dbReference type="EMBL" id="EEF31992.1"/>
    </source>
</evidence>
<dbReference type="EMBL" id="EQ974206">
    <property type="protein sequence ID" value="EEF31992.1"/>
    <property type="molecule type" value="Genomic_DNA"/>
</dbReference>
<evidence type="ECO:0000313" key="2">
    <source>
        <dbReference type="Proteomes" id="UP000008311"/>
    </source>
</evidence>
<gene>
    <name evidence="1" type="ORF">RCOM_0015410</name>
</gene>
<reference evidence="2" key="1">
    <citation type="journal article" date="2010" name="Nat. Biotechnol.">
        <title>Draft genome sequence of the oilseed species Ricinus communis.</title>
        <authorList>
            <person name="Chan A.P."/>
            <person name="Crabtree J."/>
            <person name="Zhao Q."/>
            <person name="Lorenzi H."/>
            <person name="Orvis J."/>
            <person name="Puiu D."/>
            <person name="Melake-Berhan A."/>
            <person name="Jones K.M."/>
            <person name="Redman J."/>
            <person name="Chen G."/>
            <person name="Cahoon E.B."/>
            <person name="Gedil M."/>
            <person name="Stanke M."/>
            <person name="Haas B.J."/>
            <person name="Wortman J.R."/>
            <person name="Fraser-Liggett C.M."/>
            <person name="Ravel J."/>
            <person name="Rabinowicz P.D."/>
        </authorList>
    </citation>
    <scope>NUCLEOTIDE SEQUENCE [LARGE SCALE GENOMIC DNA]</scope>
    <source>
        <strain evidence="2">cv. Hale</strain>
    </source>
</reference>
<dbReference type="InParanoid" id="B9SWL7"/>
<accession>B9SWL7</accession>